<name>A0A395TYJ8_VIBCL</name>
<dbReference type="RefSeq" id="WP_114729331.1">
    <property type="nucleotide sequence ID" value="NZ_CP053818.1"/>
</dbReference>
<sequence>MNPQRQLRQVRLETNIANEFKLNADAFVVDISELFDEVVTQFLTEHKHKKITYLSQPKEIPVTNVRLLPSVLEKAEERANQDKHSVPNLLYTAFMWYAKKNQFTI</sequence>
<dbReference type="Proteomes" id="UP000266701">
    <property type="component" value="Unassembled WGS sequence"/>
</dbReference>
<gene>
    <name evidence="1" type="ORF">BC353_09895</name>
</gene>
<accession>A0A395TYJ8</accession>
<comment type="caution">
    <text evidence="1">The sequence shown here is derived from an EMBL/GenBank/DDBJ whole genome shotgun (WGS) entry which is preliminary data.</text>
</comment>
<protein>
    <submittedName>
        <fullName evidence="1">Uncharacterized protein</fullName>
    </submittedName>
</protein>
<proteinExistence type="predicted"/>
<organism evidence="1 2">
    <name type="scientific">Vibrio cholerae</name>
    <dbReference type="NCBI Taxonomy" id="666"/>
    <lineage>
        <taxon>Bacteria</taxon>
        <taxon>Pseudomonadati</taxon>
        <taxon>Pseudomonadota</taxon>
        <taxon>Gammaproteobacteria</taxon>
        <taxon>Vibrionales</taxon>
        <taxon>Vibrionaceae</taxon>
        <taxon>Vibrio</taxon>
    </lineage>
</organism>
<evidence type="ECO:0000313" key="1">
    <source>
        <dbReference type="EMBL" id="RGP89864.1"/>
    </source>
</evidence>
<dbReference type="EMBL" id="MCBA01000067">
    <property type="protein sequence ID" value="RGP89864.1"/>
    <property type="molecule type" value="Genomic_DNA"/>
</dbReference>
<dbReference type="AlphaFoldDB" id="A0A395TYJ8"/>
<evidence type="ECO:0000313" key="2">
    <source>
        <dbReference type="Proteomes" id="UP000266701"/>
    </source>
</evidence>
<reference evidence="1 2" key="1">
    <citation type="journal article" date="2017" name="Emerg. Infect. Dis.">
        <title>Carbapenemase VCC-1-Producing Vibrio cholerae in Coastal Waters of Germany.</title>
        <authorList>
            <person name="Hammerl J.A."/>
            <person name="Jackel C."/>
            <person name="Bortolaia V."/>
            <person name="Schwartz K."/>
            <person name="Bier N."/>
            <person name="Hendriksen R.S."/>
            <person name="Guerra B."/>
            <person name="Strauch E."/>
        </authorList>
    </citation>
    <scope>NUCLEOTIDE SEQUENCE [LARGE SCALE GENOMIC DNA]</scope>
    <source>
        <strain evidence="1 2">VN-2825</strain>
    </source>
</reference>